<keyword evidence="3 8" id="KW-0812">Transmembrane</keyword>
<feature type="transmembrane region" description="Helical" evidence="8">
    <location>
        <begin position="105"/>
        <end position="128"/>
    </location>
</feature>
<organism evidence="9 10">
    <name type="scientific">Bacillus nakamurai</name>
    <dbReference type="NCBI Taxonomy" id="1793963"/>
    <lineage>
        <taxon>Bacteria</taxon>
        <taxon>Bacillati</taxon>
        <taxon>Bacillota</taxon>
        <taxon>Bacilli</taxon>
        <taxon>Bacillales</taxon>
        <taxon>Bacillaceae</taxon>
        <taxon>Bacillus</taxon>
    </lineage>
</organism>
<keyword evidence="4 8" id="KW-1133">Transmembrane helix</keyword>
<dbReference type="InterPro" id="IPR003810">
    <property type="entry name" value="Mntp/YtaF"/>
</dbReference>
<keyword evidence="7 8" id="KW-0464">Manganese</keyword>
<keyword evidence="2 8" id="KW-1003">Cell membrane</keyword>
<evidence type="ECO:0000256" key="4">
    <source>
        <dbReference type="ARBA" id="ARBA00022989"/>
    </source>
</evidence>
<feature type="transmembrane region" description="Helical" evidence="8">
    <location>
        <begin position="68"/>
        <end position="93"/>
    </location>
</feature>
<dbReference type="STRING" id="1793963.AXI58_01280"/>
<keyword evidence="5 8" id="KW-0406">Ion transport</keyword>
<protein>
    <recommendedName>
        <fullName evidence="8">Putative manganese efflux pump MntP</fullName>
    </recommendedName>
</protein>
<dbReference type="PANTHER" id="PTHR35529:SF1">
    <property type="entry name" value="MANGANESE EFFLUX PUMP MNTP-RELATED"/>
    <property type="match status" value="1"/>
</dbReference>
<comment type="function">
    <text evidence="8">Probably functions as a manganese efflux pump.</text>
</comment>
<dbReference type="GO" id="GO:0005384">
    <property type="term" value="F:manganese ion transmembrane transporter activity"/>
    <property type="evidence" value="ECO:0007669"/>
    <property type="project" value="UniProtKB-UniRule"/>
</dbReference>
<name>A0A150F4I5_9BACI</name>
<evidence type="ECO:0000256" key="3">
    <source>
        <dbReference type="ARBA" id="ARBA00022692"/>
    </source>
</evidence>
<comment type="similarity">
    <text evidence="8">Belongs to the MntP (TC 9.B.29) family.</text>
</comment>
<evidence type="ECO:0000256" key="5">
    <source>
        <dbReference type="ARBA" id="ARBA00023065"/>
    </source>
</evidence>
<feature type="transmembrane region" description="Helical" evidence="8">
    <location>
        <begin position="134"/>
        <end position="155"/>
    </location>
</feature>
<reference evidence="10" key="1">
    <citation type="submission" date="2016-02" db="EMBL/GenBank/DDBJ databases">
        <authorList>
            <person name="Dunlap C."/>
        </authorList>
    </citation>
    <scope>NUCLEOTIDE SEQUENCE [LARGE SCALE GENOMIC DNA]</scope>
    <source>
        <strain evidence="10">NRRL B-41092</strain>
    </source>
</reference>
<dbReference type="AlphaFoldDB" id="A0A150F4I5"/>
<dbReference type="GO" id="GO:0005886">
    <property type="term" value="C:plasma membrane"/>
    <property type="evidence" value="ECO:0007669"/>
    <property type="project" value="UniProtKB-SubCell"/>
</dbReference>
<dbReference type="Pfam" id="PF02659">
    <property type="entry name" value="Mntp"/>
    <property type="match status" value="1"/>
</dbReference>
<accession>A0A150F4I5</accession>
<dbReference type="Proteomes" id="UP000075430">
    <property type="component" value="Unassembled WGS sequence"/>
</dbReference>
<feature type="transmembrane region" description="Helical" evidence="8">
    <location>
        <begin position="162"/>
        <end position="183"/>
    </location>
</feature>
<gene>
    <name evidence="8" type="primary">mntP</name>
    <name evidence="9" type="ORF">AXI58_01280</name>
</gene>
<dbReference type="InterPro" id="IPR022929">
    <property type="entry name" value="Put_MntP"/>
</dbReference>
<evidence type="ECO:0000256" key="6">
    <source>
        <dbReference type="ARBA" id="ARBA00023136"/>
    </source>
</evidence>
<keyword evidence="6 8" id="KW-0472">Membrane</keyword>
<evidence type="ECO:0000313" key="10">
    <source>
        <dbReference type="Proteomes" id="UP000075430"/>
    </source>
</evidence>
<sequence length="185" mass="19232">MSSVFIGELLALSMMAFALGMDAFSVGLGMGMVRLRKREIFHIGFVIGLFHVIMPLAGMAAGQLLSGFLGMLAVYIGGSLLFILGAQMIFAAFKQSEEPFISPAGAGLLIFAVGVSLDSFSVGLGLGMYGSKPLLAVALFGAFSTVLTWAGLLIGSKVQSWLGSYSEALGGTILIGFGLKLLLPL</sequence>
<feature type="transmembrane region" description="Helical" evidence="8">
    <location>
        <begin position="6"/>
        <end position="28"/>
    </location>
</feature>
<dbReference type="RefSeq" id="WP_061522526.1">
    <property type="nucleotide sequence ID" value="NZ_JAJJBV010000014.1"/>
</dbReference>
<keyword evidence="1 8" id="KW-0813">Transport</keyword>
<evidence type="ECO:0000256" key="2">
    <source>
        <dbReference type="ARBA" id="ARBA00022475"/>
    </source>
</evidence>
<dbReference type="PANTHER" id="PTHR35529">
    <property type="entry name" value="MANGANESE EFFLUX PUMP MNTP-RELATED"/>
    <property type="match status" value="1"/>
</dbReference>
<dbReference type="HAMAP" id="MF_01521">
    <property type="entry name" value="MntP_pump"/>
    <property type="match status" value="1"/>
</dbReference>
<keyword evidence="10" id="KW-1185">Reference proteome</keyword>
<evidence type="ECO:0000313" key="9">
    <source>
        <dbReference type="EMBL" id="KXZ17056.1"/>
    </source>
</evidence>
<comment type="subcellular location">
    <subcellularLocation>
        <location evidence="8">Cell membrane</location>
        <topology evidence="8">Multi-pass membrane protein</topology>
    </subcellularLocation>
</comment>
<dbReference type="EMBL" id="LSBA01000023">
    <property type="protein sequence ID" value="KXZ17056.1"/>
    <property type="molecule type" value="Genomic_DNA"/>
</dbReference>
<evidence type="ECO:0000256" key="1">
    <source>
        <dbReference type="ARBA" id="ARBA00022448"/>
    </source>
</evidence>
<evidence type="ECO:0000256" key="8">
    <source>
        <dbReference type="HAMAP-Rule" id="MF_01521"/>
    </source>
</evidence>
<dbReference type="OrthoDB" id="1679700at2"/>
<comment type="caution">
    <text evidence="9">The sequence shown here is derived from an EMBL/GenBank/DDBJ whole genome shotgun (WGS) entry which is preliminary data.</text>
</comment>
<proteinExistence type="inferred from homology"/>
<feature type="transmembrane region" description="Helical" evidence="8">
    <location>
        <begin position="40"/>
        <end position="62"/>
    </location>
</feature>
<evidence type="ECO:0000256" key="7">
    <source>
        <dbReference type="ARBA" id="ARBA00023211"/>
    </source>
</evidence>